<accession>A0A8S9A0X9</accession>
<dbReference type="Proteomes" id="UP000433876">
    <property type="component" value="Unassembled WGS sequence"/>
</dbReference>
<feature type="compositionally biased region" description="Basic and acidic residues" evidence="1">
    <location>
        <begin position="173"/>
        <end position="188"/>
    </location>
</feature>
<dbReference type="VEuPathDB" id="FungiDB:SMAC_05519"/>
<comment type="caution">
    <text evidence="2">The sequence shown here is derived from an EMBL/GenBank/DDBJ whole genome shotgun (WGS) entry which is preliminary data.</text>
</comment>
<proteinExistence type="predicted"/>
<feature type="compositionally biased region" description="Low complexity" evidence="1">
    <location>
        <begin position="14"/>
        <end position="32"/>
    </location>
</feature>
<gene>
    <name evidence="2" type="ORF">SMACR_05519</name>
</gene>
<feature type="region of interest" description="Disordered" evidence="1">
    <location>
        <begin position="1"/>
        <end position="46"/>
    </location>
</feature>
<dbReference type="AlphaFoldDB" id="A0A8S9A0X9"/>
<dbReference type="EMBL" id="NMPR01000025">
    <property type="protein sequence ID" value="KAA8634255.1"/>
    <property type="molecule type" value="Genomic_DNA"/>
</dbReference>
<protein>
    <submittedName>
        <fullName evidence="2">Uncharacterized protein</fullName>
    </submittedName>
</protein>
<evidence type="ECO:0000313" key="3">
    <source>
        <dbReference type="Proteomes" id="UP000433876"/>
    </source>
</evidence>
<feature type="region of interest" description="Disordered" evidence="1">
    <location>
        <begin position="168"/>
        <end position="188"/>
    </location>
</feature>
<feature type="region of interest" description="Disordered" evidence="1">
    <location>
        <begin position="104"/>
        <end position="153"/>
    </location>
</feature>
<evidence type="ECO:0000313" key="2">
    <source>
        <dbReference type="EMBL" id="KAA8634255.1"/>
    </source>
</evidence>
<evidence type="ECO:0000256" key="1">
    <source>
        <dbReference type="SAM" id="MobiDB-lite"/>
    </source>
</evidence>
<organism evidence="2 3">
    <name type="scientific">Sordaria macrospora</name>
    <dbReference type="NCBI Taxonomy" id="5147"/>
    <lineage>
        <taxon>Eukaryota</taxon>
        <taxon>Fungi</taxon>
        <taxon>Dikarya</taxon>
        <taxon>Ascomycota</taxon>
        <taxon>Pezizomycotina</taxon>
        <taxon>Sordariomycetes</taxon>
        <taxon>Sordariomycetidae</taxon>
        <taxon>Sordariales</taxon>
        <taxon>Sordariaceae</taxon>
        <taxon>Sordaria</taxon>
    </lineage>
</organism>
<feature type="compositionally biased region" description="Low complexity" evidence="1">
    <location>
        <begin position="109"/>
        <end position="120"/>
    </location>
</feature>
<name>A0A8S9A0X9_SORMA</name>
<sequence>MPALPSFIRSLIPSSSHSSSNSQSQQPQNNDSTPGSDQDSDIIPAGTVTVVQQQQIPTINEPSNSQIQMEPIAEFSSMKPLALDAVAREEPKSEPFPPVAAQPMEITLAPAAAPNTAASAETEKQAEETTGVQRSKSKRLSKTNVGGAANKERSEAYNAFWRKLIGISPKAGADNKGKGSAEGVADRA</sequence>
<reference evidence="2 3" key="1">
    <citation type="submission" date="2017-07" db="EMBL/GenBank/DDBJ databases">
        <title>Genome sequence of the Sordaria macrospora wild type strain R19027.</title>
        <authorList>
            <person name="Nowrousian M."/>
            <person name="Teichert I."/>
            <person name="Kueck U."/>
        </authorList>
    </citation>
    <scope>NUCLEOTIDE SEQUENCE [LARGE SCALE GENOMIC DNA]</scope>
    <source>
        <strain evidence="2 3">R19027</strain>
        <tissue evidence="2">Mycelium</tissue>
    </source>
</reference>